<organism evidence="21 22">
    <name type="scientific">Ostreococcus tauri</name>
    <name type="common">Marine green alga</name>
    <dbReference type="NCBI Taxonomy" id="70448"/>
    <lineage>
        <taxon>Eukaryota</taxon>
        <taxon>Viridiplantae</taxon>
        <taxon>Chlorophyta</taxon>
        <taxon>Mamiellophyceae</taxon>
        <taxon>Mamiellales</taxon>
        <taxon>Bathycoccaceae</taxon>
        <taxon>Ostreococcus</taxon>
    </lineage>
</organism>
<evidence type="ECO:0000256" key="1">
    <source>
        <dbReference type="ARBA" id="ARBA00007465"/>
    </source>
</evidence>
<keyword evidence="21" id="KW-0496">Mitochondrion</keyword>
<keyword evidence="22" id="KW-1185">Reference proteome</keyword>
<geneLocation type="mitochondrion" evidence="21"/>
<dbReference type="KEGG" id="ota:OstapMp01"/>
<evidence type="ECO:0000313" key="17">
    <source>
        <dbReference type="EMBL" id="AGR43067.1"/>
    </source>
</evidence>
<dbReference type="Gene3D" id="3.10.290.10">
    <property type="entry name" value="RNA-binding S4 domain"/>
    <property type="match status" value="1"/>
</dbReference>
<evidence type="ECO:0000313" key="9">
    <source>
        <dbReference type="EMBL" id="AGR42723.1"/>
    </source>
</evidence>
<dbReference type="EMBL" id="KC967303">
    <property type="protein sequence ID" value="AGR43067.1"/>
    <property type="molecule type" value="Genomic_DNA"/>
</dbReference>
<dbReference type="GO" id="GO:0015935">
    <property type="term" value="C:small ribosomal subunit"/>
    <property type="evidence" value="ECO:0007669"/>
    <property type="project" value="TreeGrafter"/>
</dbReference>
<dbReference type="EMBL" id="KC967295">
    <property type="protein sequence ID" value="AGR42723.1"/>
    <property type="molecule type" value="Genomic_DNA"/>
</dbReference>
<feature type="domain" description="Small ribosomal subunit protein uS4 N-terminal" evidence="7">
    <location>
        <begin position="6"/>
        <end position="93"/>
    </location>
</feature>
<dbReference type="SUPFAM" id="SSF55174">
    <property type="entry name" value="Alpha-L RNA-binding motif"/>
    <property type="match status" value="1"/>
</dbReference>
<dbReference type="EMBL" id="KC967294">
    <property type="protein sequence ID" value="AGR42680.1"/>
    <property type="molecule type" value="Genomic_DNA"/>
</dbReference>
<dbReference type="EMBL" id="KC967306">
    <property type="protein sequence ID" value="AGR43196.1"/>
    <property type="molecule type" value="Genomic_DNA"/>
</dbReference>
<feature type="domain" description="RNA-binding S4" evidence="6">
    <location>
        <begin position="94"/>
        <end position="156"/>
    </location>
</feature>
<dbReference type="InterPro" id="IPR001912">
    <property type="entry name" value="Ribosomal_uS4_N"/>
</dbReference>
<dbReference type="EMBL" id="KC967301">
    <property type="protein sequence ID" value="AGR42981.1"/>
    <property type="molecule type" value="Genomic_DNA"/>
</dbReference>
<keyword evidence="3 5" id="KW-0694">RNA-binding</keyword>
<dbReference type="EMBL" id="KC967300">
    <property type="protein sequence ID" value="AGR42938.1"/>
    <property type="molecule type" value="Genomic_DNA"/>
</dbReference>
<protein>
    <submittedName>
        <fullName evidence="21">Mitochondrion, complete genome</fullName>
    </submittedName>
    <submittedName>
        <fullName evidence="8">Ribosomal protein S4</fullName>
    </submittedName>
</protein>
<dbReference type="AlphaFoldDB" id="Q0P3J0"/>
<evidence type="ECO:0000256" key="5">
    <source>
        <dbReference type="PROSITE-ProRule" id="PRU00182"/>
    </source>
</evidence>
<dbReference type="Proteomes" id="UP000009170">
    <property type="component" value="Mitochondrion"/>
</dbReference>
<evidence type="ECO:0000313" key="14">
    <source>
        <dbReference type="EMBL" id="AGR42938.1"/>
    </source>
</evidence>
<evidence type="ECO:0000313" key="8">
    <source>
        <dbReference type="EMBL" id="AGR42680.1"/>
    </source>
</evidence>
<name>Q0P3J0_OSTTA</name>
<evidence type="ECO:0000313" key="11">
    <source>
        <dbReference type="EMBL" id="AGR42809.1"/>
    </source>
</evidence>
<evidence type="ECO:0000256" key="4">
    <source>
        <dbReference type="ARBA" id="ARBA00023274"/>
    </source>
</evidence>
<dbReference type="EMBL" id="CR954200">
    <property type="protein sequence ID" value="CAL36387.1"/>
    <property type="molecule type" value="Genomic_DNA"/>
</dbReference>
<keyword evidence="2" id="KW-0699">rRNA-binding</keyword>
<dbReference type="PROSITE" id="PS50889">
    <property type="entry name" value="S4"/>
    <property type="match status" value="1"/>
</dbReference>
<dbReference type="GO" id="GO:0042274">
    <property type="term" value="P:ribosomal small subunit biogenesis"/>
    <property type="evidence" value="ECO:0007669"/>
    <property type="project" value="TreeGrafter"/>
</dbReference>
<evidence type="ECO:0000259" key="7">
    <source>
        <dbReference type="SMART" id="SM01390"/>
    </source>
</evidence>
<dbReference type="Gene3D" id="1.10.1050.10">
    <property type="entry name" value="Ribosomal Protein S4 Delta 41, Chain A, domain 1"/>
    <property type="match status" value="1"/>
</dbReference>
<dbReference type="PANTHER" id="PTHR11831:SF30">
    <property type="entry name" value="SMALL RIBOSOMAL SUBUNIT PROTEIN US4M"/>
    <property type="match status" value="1"/>
</dbReference>
<keyword evidence="8" id="KW-0689">Ribosomal protein</keyword>
<dbReference type="STRING" id="70448.Q0P3J0"/>
<evidence type="ECO:0000313" key="20">
    <source>
        <dbReference type="EMBL" id="AGR43196.1"/>
    </source>
</evidence>
<evidence type="ECO:0000313" key="13">
    <source>
        <dbReference type="EMBL" id="AGR42895.1"/>
    </source>
</evidence>
<comment type="similarity">
    <text evidence="1">Belongs to the universal ribosomal protein uS4 family.</text>
</comment>
<gene>
    <name evidence="21" type="ordered locus">OtMtg00010</name>
</gene>
<evidence type="ECO:0000313" key="12">
    <source>
        <dbReference type="EMBL" id="AGR42852.1"/>
    </source>
</evidence>
<evidence type="ECO:0000259" key="6">
    <source>
        <dbReference type="SMART" id="SM00363"/>
    </source>
</evidence>
<dbReference type="EMBL" id="KC967305">
    <property type="protein sequence ID" value="AGR43153.1"/>
    <property type="molecule type" value="Genomic_DNA"/>
</dbReference>
<dbReference type="InterPro" id="IPR022801">
    <property type="entry name" value="Ribosomal_uS4"/>
</dbReference>
<evidence type="ECO:0000256" key="3">
    <source>
        <dbReference type="ARBA" id="ARBA00022884"/>
    </source>
</evidence>
<dbReference type="InterPro" id="IPR036986">
    <property type="entry name" value="S4_RNA-bd_sf"/>
</dbReference>
<evidence type="ECO:0000313" key="15">
    <source>
        <dbReference type="EMBL" id="AGR42981.1"/>
    </source>
</evidence>
<evidence type="ECO:0000313" key="10">
    <source>
        <dbReference type="EMBL" id="AGR42766.1"/>
    </source>
</evidence>
<dbReference type="EMBL" id="KC967302">
    <property type="protein sequence ID" value="AGR43024.1"/>
    <property type="molecule type" value="Genomic_DNA"/>
</dbReference>
<evidence type="ECO:0000313" key="21">
    <source>
        <dbReference type="EMBL" id="CAL36387.1"/>
    </source>
</evidence>
<evidence type="ECO:0000313" key="22">
    <source>
        <dbReference type="Proteomes" id="UP000009170"/>
    </source>
</evidence>
<dbReference type="EMBL" id="KC967298">
    <property type="protein sequence ID" value="AGR42852.1"/>
    <property type="molecule type" value="Genomic_DNA"/>
</dbReference>
<reference evidence="21" key="1">
    <citation type="journal article" date="2006" name="Mol. Biol. Evol.">
        <title>The Chloroplast and Mitochondrial DNA sequence of Ostreococcus tauri: organelle genomes of the smallest eukaryote are examples of compaction.</title>
        <authorList>
            <person name="Robbens S."/>
            <person name="Derelle E."/>
            <person name="Ferraz C."/>
            <person name="Wuyts J."/>
            <person name="Moreau H."/>
            <person name="Van de Peer Y."/>
        </authorList>
    </citation>
    <scope>NUCLEOTIDE SEQUENCE</scope>
    <source>
        <strain evidence="21">OTTH0595</strain>
    </source>
</reference>
<evidence type="ECO:0000313" key="19">
    <source>
        <dbReference type="EMBL" id="AGR43153.1"/>
    </source>
</evidence>
<dbReference type="GO" id="GO:0019843">
    <property type="term" value="F:rRNA binding"/>
    <property type="evidence" value="ECO:0007669"/>
    <property type="project" value="UniProtKB-KW"/>
</dbReference>
<evidence type="ECO:0000256" key="2">
    <source>
        <dbReference type="ARBA" id="ARBA00022730"/>
    </source>
</evidence>
<proteinExistence type="inferred from homology"/>
<dbReference type="EMBL" id="KC967297">
    <property type="protein sequence ID" value="AGR42809.1"/>
    <property type="molecule type" value="Genomic_DNA"/>
</dbReference>
<keyword evidence="4" id="KW-0687">Ribonucleoprotein</keyword>
<evidence type="ECO:0000313" key="16">
    <source>
        <dbReference type="EMBL" id="AGR43024.1"/>
    </source>
</evidence>
<dbReference type="InterPro" id="IPR002942">
    <property type="entry name" value="S4_RNA-bd"/>
</dbReference>
<evidence type="ECO:0000313" key="18">
    <source>
        <dbReference type="EMBL" id="AGR43110.1"/>
    </source>
</evidence>
<dbReference type="Pfam" id="PF01479">
    <property type="entry name" value="S4"/>
    <property type="match status" value="1"/>
</dbReference>
<dbReference type="SMART" id="SM00363">
    <property type="entry name" value="S4"/>
    <property type="match status" value="1"/>
</dbReference>
<dbReference type="PANTHER" id="PTHR11831">
    <property type="entry name" value="30S 40S RIBOSOMAL PROTEIN"/>
    <property type="match status" value="1"/>
</dbReference>
<dbReference type="EMBL" id="KC967299">
    <property type="protein sequence ID" value="AGR42895.1"/>
    <property type="molecule type" value="Genomic_DNA"/>
</dbReference>
<accession>Q0P3J0</accession>
<dbReference type="EMBL" id="KC967304">
    <property type="protein sequence ID" value="AGR43110.1"/>
    <property type="molecule type" value="Genomic_DNA"/>
</dbReference>
<reference evidence="21 22" key="2">
    <citation type="journal article" date="2007" name="Mol. Biol. Evol.">
        <title>The complete chloroplast and mitochondrial DNA sequence of Ostreococcus tauri: organelle genomes of the smallest eukaryote are examples of compaction.</title>
        <authorList>
            <person name="Robbens S."/>
            <person name="Derelle E."/>
            <person name="Ferraz C."/>
            <person name="Wuyts J."/>
            <person name="Moreau H."/>
            <person name="Van de Peer Y."/>
        </authorList>
    </citation>
    <scope>NUCLEOTIDE SEQUENCE [LARGE SCALE GENOMIC DNA]</scope>
    <source>
        <strain evidence="21 22">OTTH0595</strain>
    </source>
</reference>
<reference evidence="8" key="3">
    <citation type="journal article" date="2013" name="Genome Biol. Evol.">
        <title>Organellar Inheritance in the Green Lineage: Insights from Ostreococcus tauri.</title>
        <authorList>
            <person name="Blanc-Mathieu R."/>
            <person name="Sanchez-Ferandin S."/>
            <person name="Eyre-Walker A."/>
            <person name="Piganeau G."/>
        </authorList>
    </citation>
    <scope>NUCLEOTIDE SEQUENCE</scope>
    <source>
        <strain evidence="9">RCC1108</strain>
        <strain evidence="10">RCC1110</strain>
        <strain evidence="11">RCC1112</strain>
        <strain evidence="12">RCC1114</strain>
        <strain evidence="13">RCC1115</strain>
        <strain evidence="14">RCC1116</strain>
        <strain evidence="15">RCC1117</strain>
        <strain evidence="16">RCC1118</strain>
        <strain evidence="17">RCC1123</strain>
        <strain evidence="18">RCC1558</strain>
        <strain evidence="19">RCC1559</strain>
        <strain evidence="20">RCC1561</strain>
        <strain evidence="8">RCC745-2009</strain>
    </source>
</reference>
<dbReference type="EMBL" id="KC967296">
    <property type="protein sequence ID" value="AGR42766.1"/>
    <property type="molecule type" value="Genomic_DNA"/>
</dbReference>
<dbReference type="CDD" id="cd00165">
    <property type="entry name" value="S4"/>
    <property type="match status" value="1"/>
</dbReference>
<dbReference type="GO" id="GO:0003735">
    <property type="term" value="F:structural constituent of ribosome"/>
    <property type="evidence" value="ECO:0007669"/>
    <property type="project" value="TreeGrafter"/>
</dbReference>
<dbReference type="SMART" id="SM01390">
    <property type="entry name" value="Ribosomal_S4"/>
    <property type="match status" value="1"/>
</dbReference>
<sequence length="209" mass="23894">MKIQKQLKGKPCRKFGAFLWKTRTFTIKQEKAVSLANKKVNTKKLSNFALQLRAKQLVSALYGQLKLQHFKHLLQQSQKYRGKLAHIFFSLLEKRLDSCLVQLKFAPTFLAARQLINHKKVCINGNIITAPGVLLKPGDSVSFIPEIQTRVASNVQTACALHDSKKVLAYKPLHFEVNYKTLEAIFLFSPQQVHYPTRIEPELVLKALR</sequence>